<dbReference type="InterPro" id="IPR001017">
    <property type="entry name" value="DH_E1"/>
</dbReference>
<keyword evidence="8" id="KW-0786">Thiamine pyrophosphate</keyword>
<dbReference type="Gene3D" id="1.10.287.1150">
    <property type="entry name" value="TPP helical domain"/>
    <property type="match status" value="1"/>
</dbReference>
<dbReference type="GO" id="GO:0030976">
    <property type="term" value="F:thiamine pyrophosphate binding"/>
    <property type="evidence" value="ECO:0007669"/>
    <property type="project" value="InterPro"/>
</dbReference>
<proteinExistence type="inferred from homology"/>
<dbReference type="SUPFAM" id="SSF52518">
    <property type="entry name" value="Thiamin diphosphate-binding fold (THDP-binding)"/>
    <property type="match status" value="2"/>
</dbReference>
<dbReference type="PIRSF" id="PIRSF000157">
    <property type="entry name" value="Oxoglu_dh_E1"/>
    <property type="match status" value="1"/>
</dbReference>
<comment type="similarity">
    <text evidence="3">Belongs to the alpha-ketoglutarate dehydrogenase family.</text>
</comment>
<accession>A0A7W9ZE98</accession>
<evidence type="ECO:0000256" key="5">
    <source>
        <dbReference type="ARBA" id="ARBA00012280"/>
    </source>
</evidence>
<dbReference type="Pfam" id="PF16870">
    <property type="entry name" value="OxoGdeHyase_C"/>
    <property type="match status" value="1"/>
</dbReference>
<dbReference type="GO" id="GO:0006096">
    <property type="term" value="P:glycolytic process"/>
    <property type="evidence" value="ECO:0007669"/>
    <property type="project" value="UniProtKB-KW"/>
</dbReference>
<dbReference type="GO" id="GO:0005829">
    <property type="term" value="C:cytosol"/>
    <property type="evidence" value="ECO:0007669"/>
    <property type="project" value="TreeGrafter"/>
</dbReference>
<name>A0A7W9ZE98_NOVIT</name>
<evidence type="ECO:0000313" key="13">
    <source>
        <dbReference type="EMBL" id="MBB6209815.1"/>
    </source>
</evidence>
<dbReference type="InterPro" id="IPR011603">
    <property type="entry name" value="2oxoglutarate_DH_E1"/>
</dbReference>
<dbReference type="Gene3D" id="3.40.50.12470">
    <property type="match status" value="1"/>
</dbReference>
<keyword evidence="14" id="KW-1185">Reference proteome</keyword>
<comment type="function">
    <text evidence="2">E1 component of the 2-oxoglutarate dehydrogenase (OGDH) complex which catalyzes the decarboxylation of 2-oxoglutarate, the first step in the conversion of 2-oxoglutarate to succinyl-CoA and CO(2).</text>
</comment>
<evidence type="ECO:0000256" key="10">
    <source>
        <dbReference type="ARBA" id="ARBA00030680"/>
    </source>
</evidence>
<dbReference type="SMART" id="SM00861">
    <property type="entry name" value="Transket_pyr"/>
    <property type="match status" value="1"/>
</dbReference>
<dbReference type="GO" id="GO:0045252">
    <property type="term" value="C:oxoglutarate dehydrogenase complex"/>
    <property type="evidence" value="ECO:0007669"/>
    <property type="project" value="TreeGrafter"/>
</dbReference>
<dbReference type="FunFam" id="3.40.50.12470:FF:000003">
    <property type="entry name" value="2-oxoglutarate dehydrogenase E1 component"/>
    <property type="match status" value="1"/>
</dbReference>
<dbReference type="GO" id="GO:0006099">
    <property type="term" value="P:tricarboxylic acid cycle"/>
    <property type="evidence" value="ECO:0007669"/>
    <property type="project" value="TreeGrafter"/>
</dbReference>
<organism evidence="13 14">
    <name type="scientific">Novispirillum itersonii</name>
    <name type="common">Aquaspirillum itersonii</name>
    <dbReference type="NCBI Taxonomy" id="189"/>
    <lineage>
        <taxon>Bacteria</taxon>
        <taxon>Pseudomonadati</taxon>
        <taxon>Pseudomonadota</taxon>
        <taxon>Alphaproteobacteria</taxon>
        <taxon>Rhodospirillales</taxon>
        <taxon>Novispirillaceae</taxon>
        <taxon>Novispirillum</taxon>
    </lineage>
</organism>
<evidence type="ECO:0000256" key="8">
    <source>
        <dbReference type="ARBA" id="ARBA00023052"/>
    </source>
</evidence>
<dbReference type="NCBIfam" id="TIGR00239">
    <property type="entry name" value="2oxo_dh_E1"/>
    <property type="match status" value="1"/>
</dbReference>
<evidence type="ECO:0000256" key="11">
    <source>
        <dbReference type="SAM" id="MobiDB-lite"/>
    </source>
</evidence>
<dbReference type="InterPro" id="IPR005475">
    <property type="entry name" value="Transketolase-like_Pyr-bd"/>
</dbReference>
<gene>
    <name evidence="13" type="ORF">FHS48_001223</name>
</gene>
<dbReference type="Pfam" id="PF00676">
    <property type="entry name" value="E1_dh"/>
    <property type="match status" value="1"/>
</dbReference>
<dbReference type="InterPro" id="IPR042179">
    <property type="entry name" value="KGD_C_sf"/>
</dbReference>
<comment type="cofactor">
    <cofactor evidence="1">
        <name>thiamine diphosphate</name>
        <dbReference type="ChEBI" id="CHEBI:58937"/>
    </cofactor>
</comment>
<evidence type="ECO:0000259" key="12">
    <source>
        <dbReference type="SMART" id="SM00861"/>
    </source>
</evidence>
<dbReference type="Gene3D" id="3.40.50.970">
    <property type="match status" value="1"/>
</dbReference>
<dbReference type="CDD" id="cd02016">
    <property type="entry name" value="TPP_E1_OGDC_like"/>
    <property type="match status" value="1"/>
</dbReference>
<evidence type="ECO:0000313" key="14">
    <source>
        <dbReference type="Proteomes" id="UP000544872"/>
    </source>
</evidence>
<feature type="region of interest" description="Disordered" evidence="11">
    <location>
        <begin position="57"/>
        <end position="90"/>
    </location>
</feature>
<feature type="domain" description="Transketolase-like pyrimidine-binding" evidence="12">
    <location>
        <begin position="613"/>
        <end position="806"/>
    </location>
</feature>
<dbReference type="PANTHER" id="PTHR23152">
    <property type="entry name" value="2-OXOGLUTARATE DEHYDROGENASE"/>
    <property type="match status" value="1"/>
</dbReference>
<dbReference type="InterPro" id="IPR032106">
    <property type="entry name" value="2-oxogl_dehyd_N"/>
</dbReference>
<evidence type="ECO:0000256" key="2">
    <source>
        <dbReference type="ARBA" id="ARBA00003906"/>
    </source>
</evidence>
<evidence type="ECO:0000256" key="6">
    <source>
        <dbReference type="ARBA" id="ARBA00013321"/>
    </source>
</evidence>
<dbReference type="NCBIfam" id="NF006914">
    <property type="entry name" value="PRK09404.1"/>
    <property type="match status" value="1"/>
</dbReference>
<evidence type="ECO:0000256" key="4">
    <source>
        <dbReference type="ARBA" id="ARBA00011301"/>
    </source>
</evidence>
<dbReference type="Proteomes" id="UP000544872">
    <property type="component" value="Unassembled WGS sequence"/>
</dbReference>
<dbReference type="NCBIfam" id="NF008907">
    <property type="entry name" value="PRK12270.1"/>
    <property type="match status" value="1"/>
</dbReference>
<dbReference type="Pfam" id="PF02779">
    <property type="entry name" value="Transket_pyr"/>
    <property type="match status" value="1"/>
</dbReference>
<reference evidence="13 14" key="1">
    <citation type="submission" date="2020-08" db="EMBL/GenBank/DDBJ databases">
        <title>Genomic Encyclopedia of Type Strains, Phase IV (KMG-IV): sequencing the most valuable type-strain genomes for metagenomic binning, comparative biology and taxonomic classification.</title>
        <authorList>
            <person name="Goeker M."/>
        </authorList>
    </citation>
    <scope>NUCLEOTIDE SEQUENCE [LARGE SCALE GENOMIC DNA]</scope>
    <source>
        <strain evidence="13 14">DSM 11590</strain>
    </source>
</reference>
<comment type="subunit">
    <text evidence="4">Homodimer. Part of the 2-oxoglutarate dehydrogenase (OGDH) complex composed of E1 (2-oxoglutarate dehydrogenase), E2 (dihydrolipoamide succinyltransferase) and E3 (dihydrolipoamide dehydrogenase); the complex contains multiple copies of the three enzymatic components (E1, E2 and E3).</text>
</comment>
<dbReference type="InterPro" id="IPR031717">
    <property type="entry name" value="ODO-1/KGD_C"/>
</dbReference>
<dbReference type="PANTHER" id="PTHR23152:SF4">
    <property type="entry name" value="2-OXOADIPATE DEHYDROGENASE COMPLEX COMPONENT E1"/>
    <property type="match status" value="1"/>
</dbReference>
<dbReference type="Pfam" id="PF16078">
    <property type="entry name" value="2-oxogl_dehyd_N"/>
    <property type="match status" value="1"/>
</dbReference>
<dbReference type="Gene3D" id="3.40.50.11610">
    <property type="entry name" value="Multifunctional 2-oxoglutarate metabolism enzyme, C-terminal domain"/>
    <property type="match status" value="1"/>
</dbReference>
<evidence type="ECO:0000256" key="7">
    <source>
        <dbReference type="ARBA" id="ARBA00023002"/>
    </source>
</evidence>
<dbReference type="EMBL" id="JACIIX010000003">
    <property type="protein sequence ID" value="MBB6209815.1"/>
    <property type="molecule type" value="Genomic_DNA"/>
</dbReference>
<keyword evidence="9" id="KW-0324">Glycolysis</keyword>
<sequence>MEASFLTGANATFIAELYQRYLDDPASVDPSWVGLFKELMEDPTALAREVKGPSWGRTDRKVIGSVDPDAPPAPKKKPDAAKDAAPAAGGLSEQDVRARVLDSIRVLMMIRTYRVRGHLMAALDPLQIQGPVPHPELDYRTYGFTEADLDREIFIDNVLGLEKARLRDIIALVQKTYCSTIGVEFMHIQDPDQKAWIQKRIEGSRNETEFSVLGKRTILERLCQAEGFEKFLQVKYTGTKRFGLEGGEATIPAIEQILKRGSQLGVEDVVIGMAHRGRLNILTNIMHKPYRAMFSEFQGNSANPDDVQGSGDVKYHLGTSVDREFDGKTVHLSLQPNPSHLETVDPVVLGKVRARQTQIGDTERVRVLGLLIHGDAAFSGQGVVAECFGMSQLKGYRTGGTIHLVINNQIGFTTSPQYSRSGTYCTEIAKMVQAPILHVNGDDPEAVVHAARVAIEYRQAFKADVVLDIVCYRRQGHNESDEPAFTQPTMYKKIGGHTTTRQMYAAKLVQDGLMTAEEAEEVYVAFQRELEKEFEAANSYKPNKADWLESRWKGLTWLSDEEEFREYDTQVSLEDLQKVGKALYTPPQNFDVNRKILRQLKAKEEMFATGKDFDWGTGEALAFGTLVLEGHPVRLSGQDCGRGTFSQRHSVLVDQTTENTYVPLNNVDPKQAHYEVLDSPLSEYGVLGYEFGYSLAEPNGLTLWEAQFGDFANGAQIIFDQYISSSESKWLRMSGLVVLLPHGFEGQGPEHSSARPERYLQLCAEDNMQVCNLTTPANYYHALRRQVRRNFRKPLIIMTPKSLLRHKMAVSELADFGPGSSFKRVIGETAALKPDAQIRRVVLCTGKVYYDLLQARQDKGLDDVALVRVEQLYPWPKNSVKAVLAQYPNADVVWCQEEPANGGYWTFVKLRLDFIIEELGHKSGKALYVGRPASASPATGSYKKHNAEQALLADQALTYAAADLPQPFTRASKLG</sequence>
<evidence type="ECO:0000256" key="9">
    <source>
        <dbReference type="ARBA" id="ARBA00023152"/>
    </source>
</evidence>
<evidence type="ECO:0000256" key="3">
    <source>
        <dbReference type="ARBA" id="ARBA00006936"/>
    </source>
</evidence>
<dbReference type="EC" id="1.2.4.2" evidence="5"/>
<comment type="caution">
    <text evidence="13">The sequence shown here is derived from an EMBL/GenBank/DDBJ whole genome shotgun (WGS) entry which is preliminary data.</text>
</comment>
<protein>
    <recommendedName>
        <fullName evidence="6">2-oxoglutarate dehydrogenase E1 component</fullName>
        <ecNumber evidence="5">1.2.4.2</ecNumber>
    </recommendedName>
    <alternativeName>
        <fullName evidence="10">Alpha-ketoglutarate dehydrogenase</fullName>
    </alternativeName>
</protein>
<dbReference type="InterPro" id="IPR029061">
    <property type="entry name" value="THDP-binding"/>
</dbReference>
<dbReference type="AlphaFoldDB" id="A0A7W9ZE98"/>
<dbReference type="GO" id="GO:0004591">
    <property type="term" value="F:oxoglutarate dehydrogenase (succinyl-transferring) activity"/>
    <property type="evidence" value="ECO:0007669"/>
    <property type="project" value="UniProtKB-EC"/>
</dbReference>
<keyword evidence="7 13" id="KW-0560">Oxidoreductase</keyword>
<evidence type="ECO:0000256" key="1">
    <source>
        <dbReference type="ARBA" id="ARBA00001964"/>
    </source>
</evidence>